<evidence type="ECO:0000313" key="3">
    <source>
        <dbReference type="Proteomes" id="UP000541558"/>
    </source>
</evidence>
<organism evidence="2 3">
    <name type="scientific">Ephemerocybe angulata</name>
    <dbReference type="NCBI Taxonomy" id="980116"/>
    <lineage>
        <taxon>Eukaryota</taxon>
        <taxon>Fungi</taxon>
        <taxon>Dikarya</taxon>
        <taxon>Basidiomycota</taxon>
        <taxon>Agaricomycotina</taxon>
        <taxon>Agaricomycetes</taxon>
        <taxon>Agaricomycetidae</taxon>
        <taxon>Agaricales</taxon>
        <taxon>Agaricineae</taxon>
        <taxon>Psathyrellaceae</taxon>
        <taxon>Ephemerocybe</taxon>
    </lineage>
</organism>
<dbReference type="AlphaFoldDB" id="A0A8H5FIN6"/>
<name>A0A8H5FIN6_9AGAR</name>
<comment type="caution">
    <text evidence="2">The sequence shown here is derived from an EMBL/GenBank/DDBJ whole genome shotgun (WGS) entry which is preliminary data.</text>
</comment>
<proteinExistence type="predicted"/>
<feature type="compositionally biased region" description="Polar residues" evidence="1">
    <location>
        <begin position="8"/>
        <end position="18"/>
    </location>
</feature>
<dbReference type="Proteomes" id="UP000541558">
    <property type="component" value="Unassembled WGS sequence"/>
</dbReference>
<protein>
    <submittedName>
        <fullName evidence="2">Uncharacterized protein</fullName>
    </submittedName>
</protein>
<feature type="region of interest" description="Disordered" evidence="1">
    <location>
        <begin position="1"/>
        <end position="24"/>
    </location>
</feature>
<evidence type="ECO:0000256" key="1">
    <source>
        <dbReference type="SAM" id="MobiDB-lite"/>
    </source>
</evidence>
<sequence length="143" mass="15633">MTKRNRPRTTPYSRTPSHPSIVVKPPCAVANAGLAERDGHRDGGDSLTAQVCAVVALTSALEAQHTAAQSTITALEKVSGHLIRTPPFIIDSGVQRHDMSSAHRSRRGYSTDYYRARRLRRLTTTTTGDEKMETMSKGGVGWE</sequence>
<gene>
    <name evidence="2" type="ORF">D9611_014980</name>
</gene>
<keyword evidence="3" id="KW-1185">Reference proteome</keyword>
<accession>A0A8H5FIN6</accession>
<dbReference type="EMBL" id="JAACJK010000020">
    <property type="protein sequence ID" value="KAF5338007.1"/>
    <property type="molecule type" value="Genomic_DNA"/>
</dbReference>
<reference evidence="2 3" key="1">
    <citation type="journal article" date="2020" name="ISME J.">
        <title>Uncovering the hidden diversity of litter-decomposition mechanisms in mushroom-forming fungi.</title>
        <authorList>
            <person name="Floudas D."/>
            <person name="Bentzer J."/>
            <person name="Ahren D."/>
            <person name="Johansson T."/>
            <person name="Persson P."/>
            <person name="Tunlid A."/>
        </authorList>
    </citation>
    <scope>NUCLEOTIDE SEQUENCE [LARGE SCALE GENOMIC DNA]</scope>
    <source>
        <strain evidence="2 3">CBS 175.51</strain>
    </source>
</reference>
<evidence type="ECO:0000313" key="2">
    <source>
        <dbReference type="EMBL" id="KAF5338007.1"/>
    </source>
</evidence>
<feature type="region of interest" description="Disordered" evidence="1">
    <location>
        <begin position="124"/>
        <end position="143"/>
    </location>
</feature>